<dbReference type="Gene3D" id="1.10.510.10">
    <property type="entry name" value="Transferase(Phosphotransferase) domain 1"/>
    <property type="match status" value="1"/>
</dbReference>
<reference evidence="3" key="2">
    <citation type="submission" date="2023-04" db="EMBL/GenBank/DDBJ databases">
        <authorList>
            <person name="Beletskiy A.V."/>
            <person name="Mardanov A.V."/>
            <person name="Ravin N.V."/>
        </authorList>
    </citation>
    <scope>NUCLEOTIDE SEQUENCE</scope>
    <source>
        <strain evidence="3">GKL-02</strain>
    </source>
</reference>
<evidence type="ECO:0000259" key="2">
    <source>
        <dbReference type="PROSITE" id="PS50011"/>
    </source>
</evidence>
<sequence>MSVYTTAAKQTITTLRELGKGGEGIVYTVKEKPDQVAKIYYPAQRTASKESKLRVMVARPPVSLSGGGLNHAIAIAWPLDMLYEQGQFAGYLMPRVSKSPDIFKVYHPQLRLKNHPAMDWRHLHAIAKNLAITLDGLHGYGYVVGDINQKNVLVSKNVQVTLVDTDSFQVKDQGGKLFHCPVGVPEYTPPELQGVHLGSVERTEYHDRFGLAVVLFQLLMEGVHPFTGVPVDPAFSATGEFYLYCIKQGIFPYQVGSKFVPPPHAPRFNTLNPGVQDLFLRCFAIGLHFPTSRPSAREWADALGEAEKQLVQCKTHPSHWYSAHLSQCHWCQTKQKTRPRSQVVIPQQRAVAPVAPAVPVTFPSLSLPAWLSPIWNRSFMTLTVGELFWIGLAEVACFFSSGFIVYFLVGQWLKGVGLLFVAGVILCP</sequence>
<dbReference type="GO" id="GO:0005524">
    <property type="term" value="F:ATP binding"/>
    <property type="evidence" value="ECO:0007669"/>
    <property type="project" value="InterPro"/>
</dbReference>
<keyword evidence="1" id="KW-0812">Transmembrane</keyword>
<feature type="transmembrane region" description="Helical" evidence="1">
    <location>
        <begin position="387"/>
        <end position="409"/>
    </location>
</feature>
<accession>A0AA95HC98</accession>
<name>A0AA95HC98_9GAMM</name>
<keyword evidence="1" id="KW-1133">Transmembrane helix</keyword>
<dbReference type="AlphaFoldDB" id="A0AA95HC98"/>
<dbReference type="KEGG" id="tput:QJT81_01875"/>
<dbReference type="Pfam" id="PF00069">
    <property type="entry name" value="Pkinase"/>
    <property type="match status" value="1"/>
</dbReference>
<dbReference type="EMBL" id="CP124756">
    <property type="protein sequence ID" value="WGZ94767.1"/>
    <property type="molecule type" value="Genomic_DNA"/>
</dbReference>
<feature type="domain" description="Protein kinase" evidence="2">
    <location>
        <begin position="12"/>
        <end position="319"/>
    </location>
</feature>
<gene>
    <name evidence="3" type="ORF">QJT81_01875</name>
</gene>
<dbReference type="GO" id="GO:0004672">
    <property type="term" value="F:protein kinase activity"/>
    <property type="evidence" value="ECO:0007669"/>
    <property type="project" value="InterPro"/>
</dbReference>
<dbReference type="PROSITE" id="PS50011">
    <property type="entry name" value="PROTEIN_KINASE_DOM"/>
    <property type="match status" value="1"/>
</dbReference>
<keyword evidence="1" id="KW-0472">Membrane</keyword>
<reference evidence="3" key="1">
    <citation type="journal article" date="2023" name="Int. J. Mol. Sci.">
        <title>Metagenomics Revealed a New Genus 'Candidatus Thiocaldithrix dubininis' gen. nov., sp. nov. and a New Species 'Candidatus Thiothrix putei' sp. nov. in the Family Thiotrichaceae, Some Members of Which Have Traits of Both Na+- and H+-Motive Energetics.</title>
        <authorList>
            <person name="Ravin N.V."/>
            <person name="Muntyan M.S."/>
            <person name="Smolyakov D.D."/>
            <person name="Rudenko T.S."/>
            <person name="Beletsky A.V."/>
            <person name="Mardanov A.V."/>
            <person name="Grabovich M.Y."/>
        </authorList>
    </citation>
    <scope>NUCLEOTIDE SEQUENCE</scope>
    <source>
        <strain evidence="3">GKL-02</strain>
    </source>
</reference>
<evidence type="ECO:0000313" key="3">
    <source>
        <dbReference type="EMBL" id="WGZ94767.1"/>
    </source>
</evidence>
<dbReference type="InterPro" id="IPR000719">
    <property type="entry name" value="Prot_kinase_dom"/>
</dbReference>
<dbReference type="InterPro" id="IPR011009">
    <property type="entry name" value="Kinase-like_dom_sf"/>
</dbReference>
<protein>
    <recommendedName>
        <fullName evidence="2">Protein kinase domain-containing protein</fullName>
    </recommendedName>
</protein>
<proteinExistence type="predicted"/>
<evidence type="ECO:0000256" key="1">
    <source>
        <dbReference type="SAM" id="Phobius"/>
    </source>
</evidence>
<dbReference type="Proteomes" id="UP001301326">
    <property type="component" value="Chromosome"/>
</dbReference>
<dbReference type="SUPFAM" id="SSF56112">
    <property type="entry name" value="Protein kinase-like (PK-like)"/>
    <property type="match status" value="1"/>
</dbReference>
<organism evidence="3">
    <name type="scientific">Candidatus Thiothrix putei</name>
    <dbReference type="NCBI Taxonomy" id="3080811"/>
    <lineage>
        <taxon>Bacteria</taxon>
        <taxon>Pseudomonadati</taxon>
        <taxon>Pseudomonadota</taxon>
        <taxon>Gammaproteobacteria</taxon>
        <taxon>Thiotrichales</taxon>
        <taxon>Thiotrichaceae</taxon>
        <taxon>Thiothrix</taxon>
    </lineage>
</organism>